<accession>A0A2P8E6Y4</accession>
<dbReference type="SUPFAM" id="SSF52279">
    <property type="entry name" value="Beta-D-glucan exohydrolase, C-terminal domain"/>
    <property type="match status" value="2"/>
</dbReference>
<comment type="caution">
    <text evidence="7">The sequence shown here is derived from an EMBL/GenBank/DDBJ whole genome shotgun (WGS) entry which is preliminary data.</text>
</comment>
<evidence type="ECO:0000256" key="5">
    <source>
        <dbReference type="ARBA" id="ARBA00074219"/>
    </source>
</evidence>
<dbReference type="EMBL" id="PYGE01000004">
    <property type="protein sequence ID" value="PSL05241.1"/>
    <property type="molecule type" value="Genomic_DNA"/>
</dbReference>
<dbReference type="InterPro" id="IPR006584">
    <property type="entry name" value="Cellulose-bd_IV"/>
</dbReference>
<dbReference type="SMART" id="SM00606">
    <property type="entry name" value="CBD_IV"/>
    <property type="match status" value="1"/>
</dbReference>
<dbReference type="InterPro" id="IPR017853">
    <property type="entry name" value="GH"/>
</dbReference>
<dbReference type="GO" id="GO:0030246">
    <property type="term" value="F:carbohydrate binding"/>
    <property type="evidence" value="ECO:0007669"/>
    <property type="project" value="InterPro"/>
</dbReference>
<dbReference type="InterPro" id="IPR036962">
    <property type="entry name" value="Glyco_hydro_3_N_sf"/>
</dbReference>
<evidence type="ECO:0000256" key="2">
    <source>
        <dbReference type="ARBA" id="ARBA00022729"/>
    </source>
</evidence>
<keyword evidence="2" id="KW-0732">Signal</keyword>
<dbReference type="GO" id="GO:0046556">
    <property type="term" value="F:alpha-L-arabinofuranosidase activity"/>
    <property type="evidence" value="ECO:0007669"/>
    <property type="project" value="TreeGrafter"/>
</dbReference>
<dbReference type="Pfam" id="PF03422">
    <property type="entry name" value="CBM_6"/>
    <property type="match status" value="1"/>
</dbReference>
<dbReference type="GO" id="GO:0045493">
    <property type="term" value="P:xylan catabolic process"/>
    <property type="evidence" value="ECO:0007669"/>
    <property type="project" value="InterPro"/>
</dbReference>
<dbReference type="CDD" id="cd04084">
    <property type="entry name" value="CBM6_xylanase-like"/>
    <property type="match status" value="1"/>
</dbReference>
<evidence type="ECO:0000256" key="1">
    <source>
        <dbReference type="ARBA" id="ARBA00005336"/>
    </source>
</evidence>
<dbReference type="GO" id="GO:0031222">
    <property type="term" value="P:arabinan catabolic process"/>
    <property type="evidence" value="ECO:0007669"/>
    <property type="project" value="TreeGrafter"/>
</dbReference>
<dbReference type="InterPro" id="IPR036881">
    <property type="entry name" value="Glyco_hydro_3_C_sf"/>
</dbReference>
<evidence type="ECO:0000259" key="6">
    <source>
        <dbReference type="PROSITE" id="PS51175"/>
    </source>
</evidence>
<dbReference type="InterPro" id="IPR044993">
    <property type="entry name" value="BXL"/>
</dbReference>
<gene>
    <name evidence="7" type="ORF">CLV30_104107</name>
</gene>
<dbReference type="Pfam" id="PF14310">
    <property type="entry name" value="Fn3-like"/>
    <property type="match status" value="1"/>
</dbReference>
<evidence type="ECO:0000313" key="7">
    <source>
        <dbReference type="EMBL" id="PSL05241.1"/>
    </source>
</evidence>
<dbReference type="SMART" id="SM01217">
    <property type="entry name" value="Fn3_like"/>
    <property type="match status" value="1"/>
</dbReference>
<protein>
    <recommendedName>
        <fullName evidence="5">Exo-alpha-(1-&gt;6)-L-arabinopyranosidase</fullName>
    </recommendedName>
</protein>
<dbReference type="Gene3D" id="3.20.20.300">
    <property type="entry name" value="Glycoside hydrolase, family 3, N-terminal domain"/>
    <property type="match status" value="1"/>
</dbReference>
<keyword evidence="8" id="KW-1185">Reference proteome</keyword>
<sequence>MPFRNPDLPVDERIDDLLGRLTLEEKVSLMHQWQPAIPRLDIPAFRTGTEALHGVAWLGEATVFPQAIGLGSTWNPELLEDVGSVVGTEARGFNAIDPDYHGLNLWAPVVDPLRDPRAGRNEEGYSEDALLTGVMSTAYAQGMRGDHPDYLKSSPMLKHFIGYNNEVDRSTTNSSMPARMLQEYYLEFFRPAIESGAVSGIMASYNFANGRPAHLSPLIEDEVRSWNDVFVVSDAYAPTNVTGSQNYYDTPAKSHAALVKAGIDSFTDRGEDSSFTTASITAALDAGLLTESDLDRSLRNMLRVRFRLGDFDPPGLNPYEDIGPEVINAPEHQQLAREAATEQTVLLKNEGDALPLDEDGAGDVAVIGPLGDTLYEDWYSGTMPYKVTPLDGLRERLGADRVSAHEGVDEIALRVAETGDYVTAPTDESGGQLTTSGSGVGTAETMSLFDWGQGVYALRTEANGKYVSRGWDDVLRNDQVQPNGWQVRETFTFTDAEDGTVLVRNVQSGNYLTVGADGGLTTGTADAAEATRFVRETVSSGIDEAVATAEAADTVVMVVGNNPYINGRETDDREDIRLPAAQRELIRAVTRANPDTTLVVESSYPLAINWADENVPSILWTSHAGQETGHALADVLLGDVSPAGRLPQTWYRSVDELPSILEYDIARGDTTYLYYDGDPLYAFGHGLTYTDFTYSQPRVSSSTLDPDGTAEVSVDVTNTGDVDSDEVVQLYSRALDSPVEQPNRELRAFERVHVPAGATHTVTFDVSGADLRHWDVVSDRLVPTAGRHELLVGSASDDIRGTASVRVPGSVQQPTRHLAREAENVADFDDYQGVEIVDRSKTAGDSVGAHAGDWVAFEQVALSRSIRELRLEVAREASGTARVQVRLGSADGRLLGSADVASTGDRYAYETVPVPLDEVPGGRHDLVLVFGGEMRASTVRLSR</sequence>
<organism evidence="7 8">
    <name type="scientific">Haloactinopolyspora alba</name>
    <dbReference type="NCBI Taxonomy" id="648780"/>
    <lineage>
        <taxon>Bacteria</taxon>
        <taxon>Bacillati</taxon>
        <taxon>Actinomycetota</taxon>
        <taxon>Actinomycetes</taxon>
        <taxon>Jiangellales</taxon>
        <taxon>Jiangellaceae</taxon>
        <taxon>Haloactinopolyspora</taxon>
    </lineage>
</organism>
<proteinExistence type="inferred from homology"/>
<dbReference type="Gene3D" id="2.60.120.260">
    <property type="entry name" value="Galactose-binding domain-like"/>
    <property type="match status" value="1"/>
</dbReference>
<dbReference type="SUPFAM" id="SSF49785">
    <property type="entry name" value="Galactose-binding domain-like"/>
    <property type="match status" value="1"/>
</dbReference>
<dbReference type="GO" id="GO:0008422">
    <property type="term" value="F:beta-glucosidase activity"/>
    <property type="evidence" value="ECO:0007669"/>
    <property type="project" value="UniProtKB-ARBA"/>
</dbReference>
<dbReference type="OrthoDB" id="3187421at2"/>
<dbReference type="InterPro" id="IPR008979">
    <property type="entry name" value="Galactose-bd-like_sf"/>
</dbReference>
<dbReference type="InterPro" id="IPR005084">
    <property type="entry name" value="CBM6"/>
</dbReference>
<dbReference type="Pfam" id="PF00933">
    <property type="entry name" value="Glyco_hydro_3"/>
    <property type="match status" value="1"/>
</dbReference>
<dbReference type="Pfam" id="PF01915">
    <property type="entry name" value="Glyco_hydro_3_C"/>
    <property type="match status" value="1"/>
</dbReference>
<dbReference type="InterPro" id="IPR008999">
    <property type="entry name" value="Actin-crosslinking"/>
</dbReference>
<dbReference type="Proteomes" id="UP000243528">
    <property type="component" value="Unassembled WGS sequence"/>
</dbReference>
<dbReference type="InterPro" id="IPR013783">
    <property type="entry name" value="Ig-like_fold"/>
</dbReference>
<dbReference type="FunFam" id="2.60.40.10:FF:000495">
    <property type="entry name" value="Periplasmic beta-glucosidase"/>
    <property type="match status" value="1"/>
</dbReference>
<dbReference type="InterPro" id="IPR002772">
    <property type="entry name" value="Glyco_hydro_3_C"/>
</dbReference>
<dbReference type="PANTHER" id="PTHR42721">
    <property type="entry name" value="SUGAR HYDROLASE-RELATED"/>
    <property type="match status" value="1"/>
</dbReference>
<dbReference type="Gene3D" id="2.60.120.380">
    <property type="match status" value="1"/>
</dbReference>
<dbReference type="Gene3D" id="2.60.40.10">
    <property type="entry name" value="Immunoglobulins"/>
    <property type="match status" value="1"/>
</dbReference>
<dbReference type="GO" id="GO:0009044">
    <property type="term" value="F:xylan 1,4-beta-xylosidase activity"/>
    <property type="evidence" value="ECO:0007669"/>
    <property type="project" value="InterPro"/>
</dbReference>
<dbReference type="InterPro" id="IPR026891">
    <property type="entry name" value="Fn3-like"/>
</dbReference>
<dbReference type="InterPro" id="IPR001764">
    <property type="entry name" value="Glyco_hydro_3_N"/>
</dbReference>
<dbReference type="PANTHER" id="PTHR42721:SF3">
    <property type="entry name" value="BETA-D-XYLOSIDASE 5-RELATED"/>
    <property type="match status" value="1"/>
</dbReference>
<dbReference type="Gene3D" id="3.40.50.1700">
    <property type="entry name" value="Glycoside hydrolase family 3 C-terminal domain"/>
    <property type="match status" value="1"/>
</dbReference>
<reference evidence="7 8" key="1">
    <citation type="submission" date="2018-03" db="EMBL/GenBank/DDBJ databases">
        <title>Genomic Encyclopedia of Archaeal and Bacterial Type Strains, Phase II (KMG-II): from individual species to whole genera.</title>
        <authorList>
            <person name="Goeker M."/>
        </authorList>
    </citation>
    <scope>NUCLEOTIDE SEQUENCE [LARGE SCALE GENOMIC DNA]</scope>
    <source>
        <strain evidence="7 8">DSM 45211</strain>
    </source>
</reference>
<dbReference type="SUPFAM" id="SSF50405">
    <property type="entry name" value="Actin-crosslinking proteins"/>
    <property type="match status" value="1"/>
</dbReference>
<dbReference type="SUPFAM" id="SSF51445">
    <property type="entry name" value="(Trans)glycosidases"/>
    <property type="match status" value="1"/>
</dbReference>
<dbReference type="AlphaFoldDB" id="A0A2P8E6Y4"/>
<feature type="domain" description="CBM6" evidence="6">
    <location>
        <begin position="818"/>
        <end position="942"/>
    </location>
</feature>
<name>A0A2P8E6Y4_9ACTN</name>
<evidence type="ECO:0000256" key="3">
    <source>
        <dbReference type="ARBA" id="ARBA00022801"/>
    </source>
</evidence>
<dbReference type="PROSITE" id="PS51175">
    <property type="entry name" value="CBM6"/>
    <property type="match status" value="1"/>
</dbReference>
<dbReference type="PRINTS" id="PR00133">
    <property type="entry name" value="GLHYDRLASE3"/>
</dbReference>
<evidence type="ECO:0000256" key="4">
    <source>
        <dbReference type="ARBA" id="ARBA00058905"/>
    </source>
</evidence>
<dbReference type="CDD" id="cd23343">
    <property type="entry name" value="beta-trefoil_FSCN_BglX-like"/>
    <property type="match status" value="1"/>
</dbReference>
<comment type="similarity">
    <text evidence="1">Belongs to the glycosyl hydrolase 3 family.</text>
</comment>
<keyword evidence="3" id="KW-0378">Hydrolase</keyword>
<comment type="function">
    <text evidence="4">Catalyzes the hydrolysis of a non-reducing terminal alpha-L-arabinopyranosidic linkage in ginsenoside Rb2 (alpha-L-arabinopyranosyl-(1-&gt;6)-alpha-D-glucopyranosyl) to release alpha-D-glucopyranosyl (Rd). It is not able to hydrolyze alpha-L-arabinofuranosyl-(1-&gt;6)-alpha-D-glucopyranosyl (Rc).</text>
</comment>
<evidence type="ECO:0000313" key="8">
    <source>
        <dbReference type="Proteomes" id="UP000243528"/>
    </source>
</evidence>